<keyword evidence="7" id="KW-0653">Protein transport</keyword>
<protein>
    <submittedName>
        <fullName evidence="13">TonB family C-terminal domain-containing protein</fullName>
    </submittedName>
</protein>
<feature type="chain" id="PRO_5011521911" evidence="11">
    <location>
        <begin position="21"/>
        <end position="206"/>
    </location>
</feature>
<dbReference type="PROSITE" id="PS52015">
    <property type="entry name" value="TONB_CTD"/>
    <property type="match status" value="1"/>
</dbReference>
<dbReference type="GO" id="GO:0098797">
    <property type="term" value="C:plasma membrane protein complex"/>
    <property type="evidence" value="ECO:0007669"/>
    <property type="project" value="TreeGrafter"/>
</dbReference>
<keyword evidence="14" id="KW-1185">Reference proteome</keyword>
<feature type="compositionally biased region" description="Polar residues" evidence="10">
    <location>
        <begin position="43"/>
        <end position="64"/>
    </location>
</feature>
<evidence type="ECO:0000256" key="8">
    <source>
        <dbReference type="ARBA" id="ARBA00022989"/>
    </source>
</evidence>
<dbReference type="Gene3D" id="3.30.1150.10">
    <property type="match status" value="1"/>
</dbReference>
<evidence type="ECO:0000313" key="14">
    <source>
        <dbReference type="Proteomes" id="UP000199031"/>
    </source>
</evidence>
<evidence type="ECO:0000259" key="12">
    <source>
        <dbReference type="PROSITE" id="PS52015"/>
    </source>
</evidence>
<proteinExistence type="inferred from homology"/>
<keyword evidence="4" id="KW-1003">Cell membrane</keyword>
<dbReference type="InterPro" id="IPR006260">
    <property type="entry name" value="TonB/TolA_C"/>
</dbReference>
<evidence type="ECO:0000256" key="6">
    <source>
        <dbReference type="ARBA" id="ARBA00022692"/>
    </source>
</evidence>
<evidence type="ECO:0000256" key="3">
    <source>
        <dbReference type="ARBA" id="ARBA00022448"/>
    </source>
</evidence>
<comment type="similarity">
    <text evidence="2">Belongs to the TonB family.</text>
</comment>
<dbReference type="EMBL" id="FOXQ01000003">
    <property type="protein sequence ID" value="SFP89687.1"/>
    <property type="molecule type" value="Genomic_DNA"/>
</dbReference>
<evidence type="ECO:0000256" key="1">
    <source>
        <dbReference type="ARBA" id="ARBA00004383"/>
    </source>
</evidence>
<keyword evidence="9" id="KW-0472">Membrane</keyword>
<evidence type="ECO:0000256" key="2">
    <source>
        <dbReference type="ARBA" id="ARBA00006555"/>
    </source>
</evidence>
<dbReference type="NCBIfam" id="TIGR01352">
    <property type="entry name" value="tonB_Cterm"/>
    <property type="match status" value="1"/>
</dbReference>
<organism evidence="13 14">
    <name type="scientific">Parafilimonas terrae</name>
    <dbReference type="NCBI Taxonomy" id="1465490"/>
    <lineage>
        <taxon>Bacteria</taxon>
        <taxon>Pseudomonadati</taxon>
        <taxon>Bacteroidota</taxon>
        <taxon>Chitinophagia</taxon>
        <taxon>Chitinophagales</taxon>
        <taxon>Chitinophagaceae</taxon>
        <taxon>Parafilimonas</taxon>
    </lineage>
</organism>
<dbReference type="Pfam" id="PF03544">
    <property type="entry name" value="TonB_C"/>
    <property type="match status" value="1"/>
</dbReference>
<dbReference type="RefSeq" id="WP_177191833.1">
    <property type="nucleotide sequence ID" value="NZ_FOXQ01000003.1"/>
</dbReference>
<dbReference type="InterPro" id="IPR037682">
    <property type="entry name" value="TonB_C"/>
</dbReference>
<feature type="region of interest" description="Disordered" evidence="10">
    <location>
        <begin position="36"/>
        <end position="72"/>
    </location>
</feature>
<dbReference type="PANTHER" id="PTHR33446:SF2">
    <property type="entry name" value="PROTEIN TONB"/>
    <property type="match status" value="1"/>
</dbReference>
<keyword evidence="6" id="KW-0812">Transmembrane</keyword>
<dbReference type="SUPFAM" id="SSF74653">
    <property type="entry name" value="TolA/TonB C-terminal domain"/>
    <property type="match status" value="1"/>
</dbReference>
<evidence type="ECO:0000256" key="5">
    <source>
        <dbReference type="ARBA" id="ARBA00022519"/>
    </source>
</evidence>
<dbReference type="GO" id="GO:0015031">
    <property type="term" value="P:protein transport"/>
    <property type="evidence" value="ECO:0007669"/>
    <property type="project" value="UniProtKB-KW"/>
</dbReference>
<dbReference type="PANTHER" id="PTHR33446">
    <property type="entry name" value="PROTEIN TONB-RELATED"/>
    <property type="match status" value="1"/>
</dbReference>
<dbReference type="AlphaFoldDB" id="A0A1I5U455"/>
<dbReference type="PROSITE" id="PS51257">
    <property type="entry name" value="PROKAR_LIPOPROTEIN"/>
    <property type="match status" value="1"/>
</dbReference>
<evidence type="ECO:0000256" key="10">
    <source>
        <dbReference type="SAM" id="MobiDB-lite"/>
    </source>
</evidence>
<evidence type="ECO:0000256" key="4">
    <source>
        <dbReference type="ARBA" id="ARBA00022475"/>
    </source>
</evidence>
<reference evidence="13 14" key="1">
    <citation type="submission" date="2016-10" db="EMBL/GenBank/DDBJ databases">
        <authorList>
            <person name="de Groot N.N."/>
        </authorList>
    </citation>
    <scope>NUCLEOTIDE SEQUENCE [LARGE SCALE GENOMIC DNA]</scope>
    <source>
        <strain evidence="13 14">DSM 28286</strain>
    </source>
</reference>
<name>A0A1I5U455_9BACT</name>
<dbReference type="GO" id="GO:0031992">
    <property type="term" value="F:energy transducer activity"/>
    <property type="evidence" value="ECO:0007669"/>
    <property type="project" value="TreeGrafter"/>
</dbReference>
<evidence type="ECO:0000256" key="11">
    <source>
        <dbReference type="SAM" id="SignalP"/>
    </source>
</evidence>
<evidence type="ECO:0000313" key="13">
    <source>
        <dbReference type="EMBL" id="SFP89687.1"/>
    </source>
</evidence>
<gene>
    <name evidence="13" type="ORF">SAMN05444277_10336</name>
</gene>
<dbReference type="InterPro" id="IPR051045">
    <property type="entry name" value="TonB-dependent_transducer"/>
</dbReference>
<keyword evidence="3" id="KW-0813">Transport</keyword>
<dbReference type="GO" id="GO:0055085">
    <property type="term" value="P:transmembrane transport"/>
    <property type="evidence" value="ECO:0007669"/>
    <property type="project" value="InterPro"/>
</dbReference>
<accession>A0A1I5U455</accession>
<dbReference type="Proteomes" id="UP000199031">
    <property type="component" value="Unassembled WGS sequence"/>
</dbReference>
<keyword evidence="8" id="KW-1133">Transmembrane helix</keyword>
<evidence type="ECO:0000256" key="9">
    <source>
        <dbReference type="ARBA" id="ARBA00023136"/>
    </source>
</evidence>
<feature type="domain" description="TonB C-terminal" evidence="12">
    <location>
        <begin position="114"/>
        <end position="206"/>
    </location>
</feature>
<feature type="signal peptide" evidence="11">
    <location>
        <begin position="1"/>
        <end position="20"/>
    </location>
</feature>
<keyword evidence="5" id="KW-0997">Cell inner membrane</keyword>
<dbReference type="STRING" id="1465490.SAMN05444277_10336"/>
<comment type="subcellular location">
    <subcellularLocation>
        <location evidence="1">Cell inner membrane</location>
        <topology evidence="1">Single-pass membrane protein</topology>
        <orientation evidence="1">Periplasmic side</orientation>
    </subcellularLocation>
</comment>
<keyword evidence="11" id="KW-0732">Signal</keyword>
<sequence>MKYTKFKSLGSLALFSLMMAACNSNPSTDKIADTASMPAYTTPEPSNSATDNLGDTATAQNGVTPATGEKPRAAITTKKRKVVIEAETATKPKKVVADKDGIYTFTDVAPAFPGGQSAIENYINNQIEYPQAALDNNVEGRSGVSFVVDENGKVTDVHAIGAKIGSGLDEEAERVVASMPKWTPGTVKGKPVKTRMTLPIVFQIEE</sequence>
<evidence type="ECO:0000256" key="7">
    <source>
        <dbReference type="ARBA" id="ARBA00022927"/>
    </source>
</evidence>